<sequence length="1151" mass="131910">MAGAKPGVHALQLKPVSVHPELQRGGKFIKWDEDNNSGPPTLVTLKVDPEGFFLSWSGGSMDMRLLELMGENSEGKMVSIVHGSDLVNISFLNVVAMTEDEAKIWTEELFTLATNILSQNASRHTFLRKVYTKLKLQMTQDGKIPLKKFIIKQEFNDFGVHEKAFCSLLFALSLQLEGIKQDDFTWEAFQKFLDSLCFRPEIQSIFEECGSKKKPFISMDQLTDFINRRQRDSRLNEVLYPPLKKEQVRQIMEKYEKNTGQLERDQISLQGFSRYLEGEENTIVPPERLDIIDDMNQPLSHYFINSSHNTYLTVGQLTGLSSVEMYRQVLLTGCRCVELDCWKGRLPDEEPYITHGFTMTTEIPFKEVLEAIAESAFKASPYPVILSFENHVDSVKQQAKMAEYCRTIFGDALLIDPLEKYPLAPGYPLPSPHELQGKILIKNKKNHRHRPLSGSIRRREMGEQSSPNMDCPLTDNEGGQLLSNGEEKLAERMVKDLEPRKSIGCEGESEEEEEDDIVELKKLNTDEGTAGSEVKATEEMSYLVNYIEPVKFKGFEVTSKRRKYFEMSSFVETKGMDILKSDPVDFVEYNKNQLSRIYPKGTRVDSSNFMPQIFWNIGCQMVALNFQTPDLPMQLNMGVFEYNGRSGYILKPEFMRRTDKHFDPFTENIVDGIVANTVVSGQFLSDKKVGVYVEVDLFGLPGDTKRKYRTKTSNGNSLDPVWNDDTFLFNKIVLPTLASLRIAVFEENGKFVGHRILPVSAIRPGYHYINLKNELNQPLLLPSLLVYTEAQDYIPNEHQEYAEALTNPIKHISMLDKRTTQLAVLMENSEVRRFGYFAVCVCVCVCVYIQVQTIEDLRQHKDYVKLIKKQKKELKELRAKNLKKVHTQADAYCIQLFTVREPHEPVQHQLNALDHELEKQTLQLKEGQMQELLKLRQELHIQEREKQHAQLKEAFEKLKQTANERYASQLKKLKETCEKEKKELQKILDRKRQNSISEARNREKDRTEVDLNDINRKHIQESVASIRGVSTDCSTHTQHTLSLITSSPQNSQLERDLEEEYKRLPEEICQHLKMELQNKGLEKDAVLSFLPNHSSPSKGSDPPSNCSTPSYPSTPNQSTWNRSMDNSTVSLADSSSSSTTPVLKSLFTTGF</sequence>
<dbReference type="Pfam" id="PF00388">
    <property type="entry name" value="PI-PLC-X"/>
    <property type="match status" value="1"/>
</dbReference>
<keyword evidence="12" id="KW-0539">Nucleus</keyword>
<evidence type="ECO:0000256" key="17">
    <source>
        <dbReference type="PIRSR" id="PIRSR000956-2"/>
    </source>
</evidence>
<dbReference type="GO" id="GO:0005509">
    <property type="term" value="F:calcium ion binding"/>
    <property type="evidence" value="ECO:0007669"/>
    <property type="project" value="UniProtKB-UniRule"/>
</dbReference>
<dbReference type="GO" id="GO:0004435">
    <property type="term" value="F:phosphatidylinositol-4,5-bisphosphate phospholipase C activity"/>
    <property type="evidence" value="ECO:0007669"/>
    <property type="project" value="UniProtKB-UniRule"/>
</dbReference>
<dbReference type="PROSITE" id="PS50007">
    <property type="entry name" value="PIPLC_X_DOMAIN"/>
    <property type="match status" value="1"/>
</dbReference>
<dbReference type="Proteomes" id="UP000265040">
    <property type="component" value="Chromosome 18"/>
</dbReference>
<keyword evidence="6 15" id="KW-0378">Hydrolase</keyword>
<evidence type="ECO:0000256" key="1">
    <source>
        <dbReference type="ARBA" id="ARBA00004123"/>
    </source>
</evidence>
<dbReference type="FunFam" id="2.60.40.150:FF:000008">
    <property type="entry name" value="1-phosphatidylinositol 4,5-bisphosphate phosphodiesterase"/>
    <property type="match status" value="1"/>
</dbReference>
<dbReference type="Pfam" id="PF08703">
    <property type="entry name" value="PLC-beta_C"/>
    <property type="match status" value="1"/>
</dbReference>
<comment type="catalytic activity">
    <reaction evidence="14">
        <text>a 1,2-diacyl-sn-glycero-3-phospho-(1D-myo-inositol) + H2O = 1D-myo-inositol 1-phosphate + a 1,2-diacyl-sn-glycerol + H(+)</text>
        <dbReference type="Rhea" id="RHEA:43484"/>
        <dbReference type="ChEBI" id="CHEBI:15377"/>
        <dbReference type="ChEBI" id="CHEBI:15378"/>
        <dbReference type="ChEBI" id="CHEBI:17815"/>
        <dbReference type="ChEBI" id="CHEBI:57880"/>
        <dbReference type="ChEBI" id="CHEBI:58433"/>
    </reaction>
    <physiologicalReaction direction="left-to-right" evidence="14">
        <dbReference type="Rhea" id="RHEA:43485"/>
    </physiologicalReaction>
</comment>
<dbReference type="InterPro" id="IPR000008">
    <property type="entry name" value="C2_dom"/>
</dbReference>
<dbReference type="PRINTS" id="PR00390">
    <property type="entry name" value="PHPHLIPASEC"/>
</dbReference>
<keyword evidence="22" id="KW-1185">Reference proteome</keyword>
<keyword evidence="10" id="KW-0472">Membrane</keyword>
<dbReference type="SUPFAM" id="SSF51695">
    <property type="entry name" value="PLC-like phosphodiesterases"/>
    <property type="match status" value="1"/>
</dbReference>
<keyword evidence="11 15" id="KW-0807">Transducer</keyword>
<evidence type="ECO:0000256" key="18">
    <source>
        <dbReference type="SAM" id="MobiDB-lite"/>
    </source>
</evidence>
<dbReference type="SUPFAM" id="SSF50729">
    <property type="entry name" value="PH domain-like"/>
    <property type="match status" value="1"/>
</dbReference>
<dbReference type="Gene3D" id="3.20.20.190">
    <property type="entry name" value="Phosphatidylinositol (PI) phosphodiesterase"/>
    <property type="match status" value="1"/>
</dbReference>
<gene>
    <name evidence="21" type="primary">PLCB3</name>
</gene>
<dbReference type="Gene3D" id="1.20.1230.10">
    <property type="entry name" value="Phospholipase C beta, distal C-terminal domain"/>
    <property type="match status" value="1"/>
</dbReference>
<dbReference type="SMART" id="SM00149">
    <property type="entry name" value="PLCYc"/>
    <property type="match status" value="1"/>
</dbReference>
<dbReference type="PANTHER" id="PTHR10336:SF11">
    <property type="entry name" value="1-PHOSPHATIDYLINOSITOL 4,5-BISPHOSPHATE PHOSPHODIESTERASE BETA-3"/>
    <property type="match status" value="1"/>
</dbReference>
<evidence type="ECO:0000256" key="14">
    <source>
        <dbReference type="ARBA" id="ARBA00023726"/>
    </source>
</evidence>
<evidence type="ECO:0000256" key="15">
    <source>
        <dbReference type="PIRNR" id="PIRNR000956"/>
    </source>
</evidence>
<dbReference type="FunFam" id="1.10.238.10:FF:000048">
    <property type="entry name" value="1-phosphatidylinositol 4,5-bisphosphate phosphodiesterase"/>
    <property type="match status" value="1"/>
</dbReference>
<dbReference type="Gene3D" id="1.10.238.10">
    <property type="entry name" value="EF-hand"/>
    <property type="match status" value="1"/>
</dbReference>
<dbReference type="SMART" id="SM00148">
    <property type="entry name" value="PLCXc"/>
    <property type="match status" value="1"/>
</dbReference>
<evidence type="ECO:0000256" key="13">
    <source>
        <dbReference type="ARBA" id="ARBA00023674"/>
    </source>
</evidence>
<reference evidence="21" key="3">
    <citation type="submission" date="2025-09" db="UniProtKB">
        <authorList>
            <consortium name="Ensembl"/>
        </authorList>
    </citation>
    <scope>IDENTIFICATION</scope>
</reference>
<organism evidence="21 22">
    <name type="scientific">Anabas testudineus</name>
    <name type="common">Climbing perch</name>
    <name type="synonym">Anthias testudineus</name>
    <dbReference type="NCBI Taxonomy" id="64144"/>
    <lineage>
        <taxon>Eukaryota</taxon>
        <taxon>Metazoa</taxon>
        <taxon>Chordata</taxon>
        <taxon>Craniata</taxon>
        <taxon>Vertebrata</taxon>
        <taxon>Euteleostomi</taxon>
        <taxon>Actinopterygii</taxon>
        <taxon>Neopterygii</taxon>
        <taxon>Teleostei</taxon>
        <taxon>Neoteleostei</taxon>
        <taxon>Acanthomorphata</taxon>
        <taxon>Anabantaria</taxon>
        <taxon>Anabantiformes</taxon>
        <taxon>Anabantoidei</taxon>
        <taxon>Anabantidae</taxon>
        <taxon>Anabas</taxon>
    </lineage>
</organism>
<dbReference type="SUPFAM" id="SSF69989">
    <property type="entry name" value="C-terminal domain of PLC-beta"/>
    <property type="match status" value="1"/>
</dbReference>
<dbReference type="Pfam" id="PF22631">
    <property type="entry name" value="PLCB1-4-like_EFh"/>
    <property type="match status" value="1"/>
</dbReference>
<dbReference type="InterPro" id="IPR053945">
    <property type="entry name" value="PLCB1-4-like_EFh"/>
</dbReference>
<dbReference type="CDD" id="cd08591">
    <property type="entry name" value="PI-PLCc_beta"/>
    <property type="match status" value="1"/>
</dbReference>
<feature type="binding site" evidence="17">
    <location>
        <position position="340"/>
    </location>
    <ligand>
        <name>Ca(2+)</name>
        <dbReference type="ChEBI" id="CHEBI:29108"/>
    </ligand>
</feature>
<protein>
    <recommendedName>
        <fullName evidence="15">1-phosphatidylinositol 4,5-bisphosphate phosphodiesterase</fullName>
        <ecNumber evidence="15">3.1.4.11</ecNumber>
    </recommendedName>
</protein>
<feature type="active site" evidence="16">
    <location>
        <position position="308"/>
    </location>
</feature>
<dbReference type="GO" id="GO:0005634">
    <property type="term" value="C:nucleus"/>
    <property type="evidence" value="ECO:0007669"/>
    <property type="project" value="UniProtKB-SubCell"/>
</dbReference>
<dbReference type="Ensembl" id="ENSATET00000068918.2">
    <property type="protein sequence ID" value="ENSATEP00000045541.1"/>
    <property type="gene ID" value="ENSATEG00000016052.3"/>
</dbReference>
<evidence type="ECO:0000256" key="2">
    <source>
        <dbReference type="ARBA" id="ARBA00004370"/>
    </source>
</evidence>
<dbReference type="InterPro" id="IPR000909">
    <property type="entry name" value="PLipase_C_PInositol-sp_X_dom"/>
</dbReference>
<dbReference type="SMART" id="SM00239">
    <property type="entry name" value="C2"/>
    <property type="match status" value="1"/>
</dbReference>
<evidence type="ECO:0000256" key="10">
    <source>
        <dbReference type="ARBA" id="ARBA00023136"/>
    </source>
</evidence>
<accession>A0A7N6F9U7</accession>
<evidence type="ECO:0000256" key="7">
    <source>
        <dbReference type="ARBA" id="ARBA00022837"/>
    </source>
</evidence>
<dbReference type="PIRSF" id="PIRSF000956">
    <property type="entry name" value="PLC-beta"/>
    <property type="match status" value="1"/>
</dbReference>
<dbReference type="AlphaFoldDB" id="A0A7N6F9U7"/>
<feature type="binding site" evidence="17">
    <location>
        <position position="338"/>
    </location>
    <ligand>
        <name>Ca(2+)</name>
        <dbReference type="ChEBI" id="CHEBI:29108"/>
    </ligand>
</feature>
<keyword evidence="7 17" id="KW-0106">Calcium</keyword>
<evidence type="ECO:0000256" key="9">
    <source>
        <dbReference type="ARBA" id="ARBA00023098"/>
    </source>
</evidence>
<dbReference type="EC" id="3.1.4.11" evidence="15"/>
<evidence type="ECO:0000256" key="6">
    <source>
        <dbReference type="ARBA" id="ARBA00022801"/>
    </source>
</evidence>
<comment type="catalytic activity">
    <reaction evidence="13">
        <text>a 1,2-diacyl-sn-glycero-3-phospho-(1D-myo-inositol-4,5-bisphosphate) + H2O = 1D-myo-inositol 1,4,5-trisphosphate + a 1,2-diacyl-sn-glycerol + H(+)</text>
        <dbReference type="Rhea" id="RHEA:33179"/>
        <dbReference type="ChEBI" id="CHEBI:15377"/>
        <dbReference type="ChEBI" id="CHEBI:15378"/>
        <dbReference type="ChEBI" id="CHEBI:17815"/>
        <dbReference type="ChEBI" id="CHEBI:58456"/>
        <dbReference type="ChEBI" id="CHEBI:203600"/>
        <dbReference type="EC" id="3.1.4.11"/>
    </reaction>
    <physiologicalReaction direction="left-to-right" evidence="13">
        <dbReference type="Rhea" id="RHEA:33180"/>
    </physiologicalReaction>
</comment>
<name>A0A7N6F9U7_ANATE</name>
<dbReference type="Gene3D" id="2.60.40.150">
    <property type="entry name" value="C2 domain"/>
    <property type="match status" value="1"/>
</dbReference>
<dbReference type="InterPro" id="IPR014815">
    <property type="entry name" value="PLC-beta_C"/>
</dbReference>
<dbReference type="PANTHER" id="PTHR10336">
    <property type="entry name" value="PHOSPHOINOSITIDE-SPECIFIC PHOSPHOLIPASE C FAMILY PROTEIN"/>
    <property type="match status" value="1"/>
</dbReference>
<dbReference type="Pfam" id="PF17787">
    <property type="entry name" value="PH_14"/>
    <property type="match status" value="2"/>
</dbReference>
<dbReference type="InterPro" id="IPR035892">
    <property type="entry name" value="C2_domain_sf"/>
</dbReference>
<evidence type="ECO:0000256" key="4">
    <source>
        <dbReference type="ARBA" id="ARBA00022490"/>
    </source>
</evidence>
<dbReference type="GeneTree" id="ENSGT00940000160539"/>
<comment type="subcellular location">
    <subcellularLocation>
        <location evidence="3">Cytoplasm</location>
    </subcellularLocation>
    <subcellularLocation>
        <location evidence="2">Membrane</location>
    </subcellularLocation>
    <subcellularLocation>
        <location evidence="1">Nucleus</location>
    </subcellularLocation>
</comment>
<dbReference type="InterPro" id="IPR001192">
    <property type="entry name" value="PI-PLC_fam"/>
</dbReference>
<feature type="active site" evidence="16">
    <location>
        <position position="355"/>
    </location>
</feature>
<feature type="binding site" evidence="17">
    <location>
        <position position="309"/>
    </location>
    <ligand>
        <name>Ca(2+)</name>
        <dbReference type="ChEBI" id="CHEBI:29108"/>
    </ligand>
</feature>
<keyword evidence="9 15" id="KW-0443">Lipid metabolism</keyword>
<dbReference type="Gene3D" id="2.30.29.240">
    <property type="match status" value="2"/>
</dbReference>
<dbReference type="Pfam" id="PF00387">
    <property type="entry name" value="PI-PLC-Y"/>
    <property type="match status" value="1"/>
</dbReference>
<dbReference type="SUPFAM" id="SSF49562">
    <property type="entry name" value="C2 domain (Calcium/lipid-binding domain, CaLB)"/>
    <property type="match status" value="1"/>
</dbReference>
<dbReference type="GO" id="GO:0005516">
    <property type="term" value="F:calmodulin binding"/>
    <property type="evidence" value="ECO:0007669"/>
    <property type="project" value="TreeGrafter"/>
</dbReference>
<feature type="domain" description="PI-PLC Y-box" evidence="20">
    <location>
        <begin position="540"/>
        <end position="656"/>
    </location>
</feature>
<evidence type="ECO:0000256" key="3">
    <source>
        <dbReference type="ARBA" id="ARBA00004496"/>
    </source>
</evidence>
<reference evidence="21" key="2">
    <citation type="submission" date="2025-08" db="UniProtKB">
        <authorList>
            <consortium name="Ensembl"/>
        </authorList>
    </citation>
    <scope>IDENTIFICATION</scope>
</reference>
<dbReference type="GO" id="GO:0048015">
    <property type="term" value="P:phosphatidylinositol-mediated signaling"/>
    <property type="evidence" value="ECO:0007669"/>
    <property type="project" value="TreeGrafter"/>
</dbReference>
<feature type="compositionally biased region" description="Basic and acidic residues" evidence="18">
    <location>
        <begin position="999"/>
        <end position="1009"/>
    </location>
</feature>
<dbReference type="GO" id="GO:0005737">
    <property type="term" value="C:cytoplasm"/>
    <property type="evidence" value="ECO:0007669"/>
    <property type="project" value="UniProtKB-SubCell"/>
</dbReference>
<evidence type="ECO:0000259" key="19">
    <source>
        <dbReference type="PROSITE" id="PS50004"/>
    </source>
</evidence>
<evidence type="ECO:0000313" key="21">
    <source>
        <dbReference type="Ensembl" id="ENSATEP00000045541.1"/>
    </source>
</evidence>
<feature type="domain" description="C2" evidence="19">
    <location>
        <begin position="656"/>
        <end position="779"/>
    </location>
</feature>
<feature type="binding site" evidence="17">
    <location>
        <position position="389"/>
    </location>
    <ligand>
        <name>Ca(2+)</name>
        <dbReference type="ChEBI" id="CHEBI:29108"/>
    </ligand>
</feature>
<feature type="region of interest" description="Disordered" evidence="18">
    <location>
        <begin position="1090"/>
        <end position="1140"/>
    </location>
</feature>
<dbReference type="CDD" id="cd00275">
    <property type="entry name" value="C2_PLC_like"/>
    <property type="match status" value="1"/>
</dbReference>
<evidence type="ECO:0000256" key="8">
    <source>
        <dbReference type="ARBA" id="ARBA00022963"/>
    </source>
</evidence>
<dbReference type="PROSITE" id="PS50008">
    <property type="entry name" value="PIPLC_Y_DOMAIN"/>
    <property type="match status" value="1"/>
</dbReference>
<dbReference type="GO" id="GO:0016020">
    <property type="term" value="C:membrane"/>
    <property type="evidence" value="ECO:0007669"/>
    <property type="project" value="UniProtKB-SubCell"/>
</dbReference>
<dbReference type="CDD" id="cd13361">
    <property type="entry name" value="PH_PLC_beta"/>
    <property type="match status" value="1"/>
</dbReference>
<dbReference type="InterPro" id="IPR001711">
    <property type="entry name" value="PLipase_C_Pinositol-sp_Y"/>
</dbReference>
<evidence type="ECO:0000256" key="16">
    <source>
        <dbReference type="PIRSR" id="PIRSR000956-1"/>
    </source>
</evidence>
<dbReference type="GO" id="GO:0051209">
    <property type="term" value="P:release of sequestered calcium ion into cytosol"/>
    <property type="evidence" value="ECO:0007669"/>
    <property type="project" value="TreeGrafter"/>
</dbReference>
<feature type="region of interest" description="Disordered" evidence="18">
    <location>
        <begin position="450"/>
        <end position="475"/>
    </location>
</feature>
<feature type="compositionally biased region" description="Low complexity" evidence="18">
    <location>
        <begin position="1127"/>
        <end position="1140"/>
    </location>
</feature>
<evidence type="ECO:0000256" key="5">
    <source>
        <dbReference type="ARBA" id="ARBA00022553"/>
    </source>
</evidence>
<evidence type="ECO:0000313" key="22">
    <source>
        <dbReference type="Proteomes" id="UP000265040"/>
    </source>
</evidence>
<dbReference type="FunFam" id="3.20.20.190:FF:000084">
    <property type="match status" value="1"/>
</dbReference>
<dbReference type="InterPro" id="IPR011992">
    <property type="entry name" value="EF-hand-dom_pair"/>
</dbReference>
<evidence type="ECO:0000256" key="11">
    <source>
        <dbReference type="ARBA" id="ARBA00023224"/>
    </source>
</evidence>
<proteinExistence type="predicted"/>
<dbReference type="InterPro" id="IPR042531">
    <property type="entry name" value="PLC-beta_C_sf"/>
</dbReference>
<dbReference type="PROSITE" id="PS50004">
    <property type="entry name" value="C2"/>
    <property type="match status" value="1"/>
</dbReference>
<keyword evidence="8 15" id="KW-0442">Lipid degradation</keyword>
<keyword evidence="4" id="KW-0963">Cytoplasm</keyword>
<comment type="cofactor">
    <cofactor evidence="17">
        <name>Ca(2+)</name>
        <dbReference type="ChEBI" id="CHEBI:29108"/>
    </cofactor>
    <text evidence="17">Binds 1 Ca(2+) ion per subunit.</text>
</comment>
<evidence type="ECO:0000256" key="12">
    <source>
        <dbReference type="ARBA" id="ARBA00023242"/>
    </source>
</evidence>
<dbReference type="InterPro" id="IPR017946">
    <property type="entry name" value="PLC-like_Pdiesterase_TIM-brl"/>
</dbReference>
<dbReference type="GO" id="GO:0046488">
    <property type="term" value="P:phosphatidylinositol metabolic process"/>
    <property type="evidence" value="ECO:0007669"/>
    <property type="project" value="TreeGrafter"/>
</dbReference>
<dbReference type="GO" id="GO:0007186">
    <property type="term" value="P:G protein-coupled receptor signaling pathway"/>
    <property type="evidence" value="ECO:0007669"/>
    <property type="project" value="TreeGrafter"/>
</dbReference>
<dbReference type="GO" id="GO:0016042">
    <property type="term" value="P:lipid catabolic process"/>
    <property type="evidence" value="ECO:0007669"/>
    <property type="project" value="UniProtKB-KW"/>
</dbReference>
<keyword evidence="5" id="KW-0597">Phosphoprotein</keyword>
<feature type="region of interest" description="Disordered" evidence="18">
    <location>
        <begin position="988"/>
        <end position="1009"/>
    </location>
</feature>
<feature type="compositionally biased region" description="Polar residues" evidence="18">
    <location>
        <begin position="1091"/>
        <end position="1126"/>
    </location>
</feature>
<dbReference type="SUPFAM" id="SSF47473">
    <property type="entry name" value="EF-hand"/>
    <property type="match status" value="1"/>
</dbReference>
<dbReference type="InterPro" id="IPR016280">
    <property type="entry name" value="PLC-beta"/>
</dbReference>
<evidence type="ECO:0000259" key="20">
    <source>
        <dbReference type="PROSITE" id="PS50008"/>
    </source>
</evidence>
<reference evidence="21" key="1">
    <citation type="submission" date="2021-04" db="EMBL/GenBank/DDBJ databases">
        <authorList>
            <consortium name="Wellcome Sanger Institute Data Sharing"/>
        </authorList>
    </citation>
    <scope>NUCLEOTIDE SEQUENCE [LARGE SCALE GENOMIC DNA]</scope>
</reference>
<dbReference type="InterPro" id="IPR037862">
    <property type="entry name" value="PLC-beta_PH"/>
</dbReference>
<keyword evidence="17" id="KW-0479">Metal-binding</keyword>